<dbReference type="Gene3D" id="3.40.980.10">
    <property type="entry name" value="MoaB/Mog-like domain"/>
    <property type="match status" value="1"/>
</dbReference>
<feature type="region of interest" description="Disordered" evidence="3">
    <location>
        <begin position="1"/>
        <end position="75"/>
    </location>
</feature>
<gene>
    <name evidence="5" type="ORF">ACFQE1_14405</name>
</gene>
<keyword evidence="2" id="KW-0501">Molybdenum cofactor biosynthesis</keyword>
<proteinExistence type="inferred from homology"/>
<evidence type="ECO:0000256" key="1">
    <source>
        <dbReference type="ARBA" id="ARBA00006112"/>
    </source>
</evidence>
<dbReference type="InterPro" id="IPR008284">
    <property type="entry name" value="MoCF_biosynth_CS"/>
</dbReference>
<protein>
    <submittedName>
        <fullName evidence="5">Molybdopterin-binding protein</fullName>
    </submittedName>
</protein>
<evidence type="ECO:0000256" key="2">
    <source>
        <dbReference type="ARBA" id="ARBA00023150"/>
    </source>
</evidence>
<dbReference type="Pfam" id="PF00994">
    <property type="entry name" value="MoCF_biosynth"/>
    <property type="match status" value="1"/>
</dbReference>
<sequence>MNDGSDHGRGEGNRDDGQDHDHEHGDELDHDHNDDDGHGQDHHDDGHGQDHHDDGHDQDHDHDDGHDHDDHDHHHHDVESVGVAVVTVSSSRSLDDDPAGDAVVEAFEAEGHEVVVRNLVADDYDGVQGEVESLVGRKDVGAVVTTGGTGVTPDDVKRVAEPVLAHRLVLTPDAKVRDVNKADVVADVLSDVTVPTLE</sequence>
<evidence type="ECO:0000313" key="6">
    <source>
        <dbReference type="Proteomes" id="UP001596328"/>
    </source>
</evidence>
<reference evidence="5 6" key="1">
    <citation type="journal article" date="2019" name="Int. J. Syst. Evol. Microbiol.">
        <title>The Global Catalogue of Microorganisms (GCM) 10K type strain sequencing project: providing services to taxonomists for standard genome sequencing and annotation.</title>
        <authorList>
            <consortium name="The Broad Institute Genomics Platform"/>
            <consortium name="The Broad Institute Genome Sequencing Center for Infectious Disease"/>
            <person name="Wu L."/>
            <person name="Ma J."/>
        </authorList>
    </citation>
    <scope>NUCLEOTIDE SEQUENCE [LARGE SCALE GENOMIC DNA]</scope>
    <source>
        <strain evidence="5 6">NBRC 111368</strain>
    </source>
</reference>
<dbReference type="PANTHER" id="PTHR43232:SF2">
    <property type="entry name" value="MOLYBDENUM COFACTOR BIOSYNTHESIS PROTEIN B"/>
    <property type="match status" value="1"/>
</dbReference>
<dbReference type="SUPFAM" id="SSF53218">
    <property type="entry name" value="Molybdenum cofactor biosynthesis proteins"/>
    <property type="match status" value="1"/>
</dbReference>
<dbReference type="GO" id="GO:0006777">
    <property type="term" value="P:Mo-molybdopterin cofactor biosynthetic process"/>
    <property type="evidence" value="ECO:0007669"/>
    <property type="project" value="UniProtKB-KW"/>
</dbReference>
<comment type="similarity">
    <text evidence="1">Belongs to the MoaB/Mog family.</text>
</comment>
<dbReference type="PROSITE" id="PS01078">
    <property type="entry name" value="MOCF_BIOSYNTHESIS_1"/>
    <property type="match status" value="1"/>
</dbReference>
<comment type="caution">
    <text evidence="5">The sequence shown here is derived from an EMBL/GenBank/DDBJ whole genome shotgun (WGS) entry which is preliminary data.</text>
</comment>
<evidence type="ECO:0000313" key="5">
    <source>
        <dbReference type="EMBL" id="MFC6725537.1"/>
    </source>
</evidence>
<name>A0ABD5S1Y3_9EURY</name>
<dbReference type="AlphaFoldDB" id="A0ABD5S1Y3"/>
<keyword evidence="6" id="KW-1185">Reference proteome</keyword>
<evidence type="ECO:0000256" key="3">
    <source>
        <dbReference type="SAM" id="MobiDB-lite"/>
    </source>
</evidence>
<dbReference type="InterPro" id="IPR036425">
    <property type="entry name" value="MoaB/Mog-like_dom_sf"/>
</dbReference>
<dbReference type="PANTHER" id="PTHR43232">
    <property type="entry name" value="MOLYBDENUM COFACTOR BIOSYNTHESIS PROTEIN B"/>
    <property type="match status" value="1"/>
</dbReference>
<evidence type="ECO:0000259" key="4">
    <source>
        <dbReference type="Pfam" id="PF00994"/>
    </source>
</evidence>
<organism evidence="5 6">
    <name type="scientific">Halobium palmae</name>
    <dbReference type="NCBI Taxonomy" id="1776492"/>
    <lineage>
        <taxon>Archaea</taxon>
        <taxon>Methanobacteriati</taxon>
        <taxon>Methanobacteriota</taxon>
        <taxon>Stenosarchaea group</taxon>
        <taxon>Halobacteria</taxon>
        <taxon>Halobacteriales</taxon>
        <taxon>Haloferacaceae</taxon>
        <taxon>Halobium</taxon>
    </lineage>
</organism>
<dbReference type="InterPro" id="IPR012245">
    <property type="entry name" value="MoaB"/>
</dbReference>
<dbReference type="InterPro" id="IPR001453">
    <property type="entry name" value="MoaB/Mog_dom"/>
</dbReference>
<dbReference type="EMBL" id="JBHSWU010000574">
    <property type="protein sequence ID" value="MFC6725537.1"/>
    <property type="molecule type" value="Genomic_DNA"/>
</dbReference>
<accession>A0ABD5S1Y3</accession>
<feature type="domain" description="MoaB/Mog" evidence="4">
    <location>
        <begin position="84"/>
        <end position="169"/>
    </location>
</feature>
<dbReference type="Proteomes" id="UP001596328">
    <property type="component" value="Unassembled WGS sequence"/>
</dbReference>